<evidence type="ECO:0000259" key="4">
    <source>
        <dbReference type="Pfam" id="PF25954"/>
    </source>
</evidence>
<evidence type="ECO:0000256" key="1">
    <source>
        <dbReference type="ARBA" id="ARBA00009477"/>
    </source>
</evidence>
<dbReference type="Gene3D" id="1.10.287.470">
    <property type="entry name" value="Helix hairpin bin"/>
    <property type="match status" value="1"/>
</dbReference>
<dbReference type="InterPro" id="IPR058649">
    <property type="entry name" value="CzcB_C"/>
</dbReference>
<comment type="caution">
    <text evidence="7">The sequence shown here is derived from an EMBL/GenBank/DDBJ whole genome shotgun (WGS) entry which is preliminary data.</text>
</comment>
<dbReference type="Pfam" id="PF25975">
    <property type="entry name" value="CzcB_C"/>
    <property type="match status" value="1"/>
</dbReference>
<name>A0ABV4AU36_9GAMM</name>
<dbReference type="InterPro" id="IPR006143">
    <property type="entry name" value="RND_pump_MFP"/>
</dbReference>
<evidence type="ECO:0000313" key="7">
    <source>
        <dbReference type="EMBL" id="MEY2183887.1"/>
    </source>
</evidence>
<dbReference type="InterPro" id="IPR058647">
    <property type="entry name" value="BSH_CzcB-like"/>
</dbReference>
<dbReference type="SUPFAM" id="SSF111369">
    <property type="entry name" value="HlyD-like secretion proteins"/>
    <property type="match status" value="1"/>
</dbReference>
<reference evidence="7 8" key="1">
    <citation type="submission" date="2024-07" db="EMBL/GenBank/DDBJ databases">
        <title>Molecular mechanisms and environmental adaptations of flagellar loss and biofilm growth of Rhodanobacter under environmental stress.</title>
        <authorList>
            <person name="Chen M."/>
        </authorList>
    </citation>
    <scope>NUCLEOTIDE SEQUENCE [LARGE SCALE GENOMIC DNA]</scope>
    <source>
        <strain evidence="7 8">RS22</strain>
    </source>
</reference>
<keyword evidence="2" id="KW-0813">Transport</keyword>
<dbReference type="Gene3D" id="2.40.420.20">
    <property type="match status" value="1"/>
</dbReference>
<dbReference type="InterPro" id="IPR058792">
    <property type="entry name" value="Beta-barrel_RND_2"/>
</dbReference>
<dbReference type="InterPro" id="IPR051909">
    <property type="entry name" value="MFP_Cation_Efflux"/>
</dbReference>
<accession>A0ABV4AU36</accession>
<comment type="similarity">
    <text evidence="1">Belongs to the membrane fusion protein (MFP) (TC 8.A.1) family.</text>
</comment>
<dbReference type="PROSITE" id="PS51257">
    <property type="entry name" value="PROKAR_LIPOPROTEIN"/>
    <property type="match status" value="1"/>
</dbReference>
<keyword evidence="3" id="KW-0732">Signal</keyword>
<evidence type="ECO:0000313" key="8">
    <source>
        <dbReference type="Proteomes" id="UP001562159"/>
    </source>
</evidence>
<feature type="domain" description="CzcB-like barrel-sandwich hybrid" evidence="5">
    <location>
        <begin position="89"/>
        <end position="233"/>
    </location>
</feature>
<gene>
    <name evidence="7" type="ORF">AB7878_15810</name>
</gene>
<protein>
    <submittedName>
        <fullName evidence="7">Efflux RND transporter periplasmic adaptor subunit</fullName>
    </submittedName>
</protein>
<organism evidence="7 8">
    <name type="scientific">Rhodanobacter humi</name>
    <dbReference type="NCBI Taxonomy" id="1888173"/>
    <lineage>
        <taxon>Bacteria</taxon>
        <taxon>Pseudomonadati</taxon>
        <taxon>Pseudomonadota</taxon>
        <taxon>Gammaproteobacteria</taxon>
        <taxon>Lysobacterales</taxon>
        <taxon>Rhodanobacteraceae</taxon>
        <taxon>Rhodanobacter</taxon>
    </lineage>
</organism>
<dbReference type="PANTHER" id="PTHR30097:SF4">
    <property type="entry name" value="SLR6042 PROTEIN"/>
    <property type="match status" value="1"/>
</dbReference>
<evidence type="ECO:0000259" key="5">
    <source>
        <dbReference type="Pfam" id="PF25973"/>
    </source>
</evidence>
<dbReference type="Gene3D" id="2.40.30.170">
    <property type="match status" value="1"/>
</dbReference>
<evidence type="ECO:0000256" key="2">
    <source>
        <dbReference type="ARBA" id="ARBA00022448"/>
    </source>
</evidence>
<proteinExistence type="inferred from homology"/>
<feature type="domain" description="CzcB-like C-terminal circularly permuted SH3-like" evidence="6">
    <location>
        <begin position="318"/>
        <end position="374"/>
    </location>
</feature>
<evidence type="ECO:0000259" key="6">
    <source>
        <dbReference type="Pfam" id="PF25975"/>
    </source>
</evidence>
<dbReference type="EMBL" id="JBGBPY010000001">
    <property type="protein sequence ID" value="MEY2183887.1"/>
    <property type="molecule type" value="Genomic_DNA"/>
</dbReference>
<dbReference type="NCBIfam" id="TIGR01730">
    <property type="entry name" value="RND_mfp"/>
    <property type="match status" value="1"/>
</dbReference>
<sequence>MSHHVSRPRVAACTLALALALALACLLGGCSHDAGEHEAAPAFVQHGSRIEVPADSPLRQRLKVAPVELHQAPHALDFPATVEADPAHMANVLPALAGRVVALKVDLGDRVERGQLLAVIDSGDLAQAYADTDKARDALSLAQKTLDRARGVQQAGGAAVKDLEAAQSGVTQAQAEYRRAQTRLVALGGSADAQTGARPMQMRAPIGGTITALSIAPGMFVNDPTAALMTIANIDKVWITAQVPENELGQVAKGQAASASVPAYPDRVFRGTVASVSAVLDPDTRRDKVRIAFDNADHALKPNMYARASVAVQQPAQVFVPESALLMNNDSTTVFVEVAPWTFERRTVELSYDENAGARVLKGLKAGDRVVVAGGVLIHD</sequence>
<dbReference type="PANTHER" id="PTHR30097">
    <property type="entry name" value="CATION EFFLUX SYSTEM PROTEIN CUSB"/>
    <property type="match status" value="1"/>
</dbReference>
<evidence type="ECO:0000256" key="3">
    <source>
        <dbReference type="SAM" id="SignalP"/>
    </source>
</evidence>
<feature type="signal peptide" evidence="3">
    <location>
        <begin position="1"/>
        <end position="34"/>
    </location>
</feature>
<dbReference type="Pfam" id="PF25954">
    <property type="entry name" value="Beta-barrel_RND_2"/>
    <property type="match status" value="1"/>
</dbReference>
<feature type="chain" id="PRO_5047262364" evidence="3">
    <location>
        <begin position="35"/>
        <end position="380"/>
    </location>
</feature>
<dbReference type="Proteomes" id="UP001562159">
    <property type="component" value="Unassembled WGS sequence"/>
</dbReference>
<keyword evidence="8" id="KW-1185">Reference proteome</keyword>
<feature type="domain" description="CusB-like beta-barrel" evidence="4">
    <location>
        <begin position="236"/>
        <end position="311"/>
    </location>
</feature>
<dbReference type="Pfam" id="PF25973">
    <property type="entry name" value="BSH_CzcB"/>
    <property type="match status" value="1"/>
</dbReference>
<dbReference type="Gene3D" id="2.40.50.100">
    <property type="match status" value="1"/>
</dbReference>